<keyword evidence="2 8" id="KW-0547">Nucleotide-binding</keyword>
<keyword evidence="4 8" id="KW-0658">Purine biosynthesis</keyword>
<dbReference type="Proteomes" id="UP000703893">
    <property type="component" value="Unassembled WGS sequence"/>
</dbReference>
<reference evidence="10 11" key="1">
    <citation type="submission" date="2019-03" db="EMBL/GenBank/DDBJ databases">
        <title>Lake Tanganyika Metagenome-Assembled Genomes (MAGs).</title>
        <authorList>
            <person name="Tran P."/>
        </authorList>
    </citation>
    <scope>NUCLEOTIDE SEQUENCE [LARGE SCALE GENOMIC DNA]</scope>
    <source>
        <strain evidence="10">K_DeepCast_65m_m2_236</strain>
    </source>
</reference>
<organism evidence="10 11">
    <name type="scientific">Candidatus Tanganyikabacteria bacterium</name>
    <dbReference type="NCBI Taxonomy" id="2961651"/>
    <lineage>
        <taxon>Bacteria</taxon>
        <taxon>Bacillati</taxon>
        <taxon>Candidatus Sericytochromatia</taxon>
        <taxon>Candidatus Tanganyikabacteria</taxon>
    </lineage>
</organism>
<gene>
    <name evidence="10" type="primary">guaA</name>
    <name evidence="10" type="ORF">FJZ00_08040</name>
</gene>
<dbReference type="InterPro" id="IPR029062">
    <property type="entry name" value="Class_I_gatase-like"/>
</dbReference>
<dbReference type="GO" id="GO:0004066">
    <property type="term" value="F:asparagine synthase (glutamine-hydrolyzing) activity"/>
    <property type="evidence" value="ECO:0007669"/>
    <property type="project" value="InterPro"/>
</dbReference>
<feature type="non-terminal residue" evidence="10">
    <location>
        <position position="265"/>
    </location>
</feature>
<evidence type="ECO:0000313" key="10">
    <source>
        <dbReference type="EMBL" id="MBM3275089.1"/>
    </source>
</evidence>
<accession>A0A938BND5</accession>
<sequence length="265" mass="28348">MPQLDSPARKVGGSLGTALDAIAILDYGSQYTQLIARRVRELGVFSRIYPPGVAAADLADPAIRGIILSGGPGSVHEQDALTLAAGILELGKPILGICYGMQLLNHLQRGLVVPGTRREYGRAAIRVEAYSPLFGGMADLQEVWMSHGDRNERLAEEFVAVARTESGVVAAMESRQRPIFGLQFHPEVTHTPQGIEILRNFLRGVCDCDASWSLDGHLDSVLTEIRETVGDRRVAVLVSGGVDSTVTAALLARALPPGQVVAIHV</sequence>
<dbReference type="PRINTS" id="PR00097">
    <property type="entry name" value="ANTSNTHASEII"/>
</dbReference>
<evidence type="ECO:0000256" key="1">
    <source>
        <dbReference type="ARBA" id="ARBA00022598"/>
    </source>
</evidence>
<dbReference type="AlphaFoldDB" id="A0A938BND5"/>
<comment type="caution">
    <text evidence="10">The sequence shown here is derived from an EMBL/GenBank/DDBJ whole genome shotgun (WGS) entry which is preliminary data.</text>
</comment>
<dbReference type="PROSITE" id="PS51553">
    <property type="entry name" value="GMPS_ATP_PPASE"/>
    <property type="match status" value="1"/>
</dbReference>
<dbReference type="InterPro" id="IPR004739">
    <property type="entry name" value="GMP_synth_GATase"/>
</dbReference>
<dbReference type="FunFam" id="3.40.50.880:FF:000001">
    <property type="entry name" value="GMP synthase [glutamine-hydrolyzing]"/>
    <property type="match status" value="1"/>
</dbReference>
<evidence type="ECO:0000256" key="6">
    <source>
        <dbReference type="ARBA" id="ARBA00022962"/>
    </source>
</evidence>
<dbReference type="SUPFAM" id="SSF52317">
    <property type="entry name" value="Class I glutamine amidotransferase-like"/>
    <property type="match status" value="1"/>
</dbReference>
<dbReference type="GO" id="GO:0003921">
    <property type="term" value="F:GMP synthase activity"/>
    <property type="evidence" value="ECO:0007669"/>
    <property type="project" value="InterPro"/>
</dbReference>
<protein>
    <recommendedName>
        <fullName evidence="7">Glutamine amidotransferase</fullName>
    </recommendedName>
</protein>
<dbReference type="Gene3D" id="3.40.50.620">
    <property type="entry name" value="HUPs"/>
    <property type="match status" value="1"/>
</dbReference>
<dbReference type="PANTHER" id="PTHR11922:SF2">
    <property type="entry name" value="GMP SYNTHASE [GLUTAMINE-HYDROLYZING]"/>
    <property type="match status" value="1"/>
</dbReference>
<dbReference type="GO" id="GO:0006529">
    <property type="term" value="P:asparagine biosynthetic process"/>
    <property type="evidence" value="ECO:0007669"/>
    <property type="project" value="InterPro"/>
</dbReference>
<evidence type="ECO:0000256" key="8">
    <source>
        <dbReference type="PROSITE-ProRule" id="PRU00886"/>
    </source>
</evidence>
<dbReference type="CDD" id="cd01742">
    <property type="entry name" value="GATase1_GMP_Synthase"/>
    <property type="match status" value="1"/>
</dbReference>
<dbReference type="Gene3D" id="3.40.50.880">
    <property type="match status" value="1"/>
</dbReference>
<evidence type="ECO:0000313" key="11">
    <source>
        <dbReference type="Proteomes" id="UP000703893"/>
    </source>
</evidence>
<evidence type="ECO:0000256" key="2">
    <source>
        <dbReference type="ARBA" id="ARBA00022741"/>
    </source>
</evidence>
<feature type="domain" description="GMPS ATP-PPase" evidence="9">
    <location>
        <begin position="212"/>
        <end position="265"/>
    </location>
</feature>
<dbReference type="GO" id="GO:0005829">
    <property type="term" value="C:cytosol"/>
    <property type="evidence" value="ECO:0007669"/>
    <property type="project" value="TreeGrafter"/>
</dbReference>
<dbReference type="NCBIfam" id="TIGR00888">
    <property type="entry name" value="guaA_Nterm"/>
    <property type="match status" value="1"/>
</dbReference>
<dbReference type="InterPro" id="IPR001962">
    <property type="entry name" value="Asn_synthase"/>
</dbReference>
<dbReference type="Pfam" id="PF00117">
    <property type="entry name" value="GATase"/>
    <property type="match status" value="1"/>
</dbReference>
<evidence type="ECO:0000259" key="9">
    <source>
        <dbReference type="PROSITE" id="PS51553"/>
    </source>
</evidence>
<proteinExistence type="predicted"/>
<dbReference type="PROSITE" id="PS51273">
    <property type="entry name" value="GATASE_TYPE_1"/>
    <property type="match status" value="1"/>
</dbReference>
<keyword evidence="3 8" id="KW-0332">GMP biosynthesis</keyword>
<keyword evidence="6" id="KW-0315">Glutamine amidotransferase</keyword>
<dbReference type="EMBL" id="VGJX01000437">
    <property type="protein sequence ID" value="MBM3275089.1"/>
    <property type="molecule type" value="Genomic_DNA"/>
</dbReference>
<dbReference type="Pfam" id="PF00733">
    <property type="entry name" value="Asn_synthase"/>
    <property type="match status" value="1"/>
</dbReference>
<dbReference type="InterPro" id="IPR017926">
    <property type="entry name" value="GATASE"/>
</dbReference>
<evidence type="ECO:0000256" key="4">
    <source>
        <dbReference type="ARBA" id="ARBA00022755"/>
    </source>
</evidence>
<dbReference type="PRINTS" id="PR00096">
    <property type="entry name" value="GATASE"/>
</dbReference>
<keyword evidence="5 8" id="KW-0067">ATP-binding</keyword>
<dbReference type="InterPro" id="IPR014729">
    <property type="entry name" value="Rossmann-like_a/b/a_fold"/>
</dbReference>
<keyword evidence="1 10" id="KW-0436">Ligase</keyword>
<feature type="binding site" evidence="8">
    <location>
        <begin position="239"/>
        <end position="245"/>
    </location>
    <ligand>
        <name>ATP</name>
        <dbReference type="ChEBI" id="CHEBI:30616"/>
    </ligand>
</feature>
<dbReference type="PANTHER" id="PTHR11922">
    <property type="entry name" value="GMP SYNTHASE-RELATED"/>
    <property type="match status" value="1"/>
</dbReference>
<dbReference type="InterPro" id="IPR025777">
    <property type="entry name" value="GMPS_ATP_PPase_dom"/>
</dbReference>
<evidence type="ECO:0000256" key="7">
    <source>
        <dbReference type="ARBA" id="ARBA00031356"/>
    </source>
</evidence>
<evidence type="ECO:0000256" key="5">
    <source>
        <dbReference type="ARBA" id="ARBA00022840"/>
    </source>
</evidence>
<name>A0A938BND5_9BACT</name>
<evidence type="ECO:0000256" key="3">
    <source>
        <dbReference type="ARBA" id="ARBA00022749"/>
    </source>
</evidence>
<dbReference type="SUPFAM" id="SSF52402">
    <property type="entry name" value="Adenine nucleotide alpha hydrolases-like"/>
    <property type="match status" value="1"/>
</dbReference>
<dbReference type="GO" id="GO:0005524">
    <property type="term" value="F:ATP binding"/>
    <property type="evidence" value="ECO:0007669"/>
    <property type="project" value="UniProtKB-UniRule"/>
</dbReference>